<keyword evidence="1 3" id="KW-0807">Transducer</keyword>
<comment type="caution">
    <text evidence="5">The sequence shown here is derived from an EMBL/GenBank/DDBJ whole genome shotgun (WGS) entry which is preliminary data.</text>
</comment>
<dbReference type="PANTHER" id="PTHR32089:SF112">
    <property type="entry name" value="LYSOZYME-LIKE PROTEIN-RELATED"/>
    <property type="match status" value="1"/>
</dbReference>
<organism evidence="5 6">
    <name type="scientific">Cohnella cellulosilytica</name>
    <dbReference type="NCBI Taxonomy" id="986710"/>
    <lineage>
        <taxon>Bacteria</taxon>
        <taxon>Bacillati</taxon>
        <taxon>Bacillota</taxon>
        <taxon>Bacilli</taxon>
        <taxon>Bacillales</taxon>
        <taxon>Paenibacillaceae</taxon>
        <taxon>Cohnella</taxon>
    </lineage>
</organism>
<evidence type="ECO:0000313" key="6">
    <source>
        <dbReference type="Proteomes" id="UP001596378"/>
    </source>
</evidence>
<proteinExistence type="inferred from homology"/>
<feature type="domain" description="Methyl-accepting transducer" evidence="4">
    <location>
        <begin position="114"/>
        <end position="259"/>
    </location>
</feature>
<keyword evidence="6" id="KW-1185">Reference proteome</keyword>
<comment type="similarity">
    <text evidence="2">Belongs to the methyl-accepting chemotaxis (MCP) protein family.</text>
</comment>
<dbReference type="InterPro" id="IPR004090">
    <property type="entry name" value="Chemotax_Me-accpt_rcpt"/>
</dbReference>
<accession>A0ABW2FLQ2</accession>
<evidence type="ECO:0000256" key="2">
    <source>
        <dbReference type="ARBA" id="ARBA00029447"/>
    </source>
</evidence>
<dbReference type="RefSeq" id="WP_378047618.1">
    <property type="nucleotide sequence ID" value="NZ_JBHMDN010000014.1"/>
</dbReference>
<dbReference type="PROSITE" id="PS50111">
    <property type="entry name" value="CHEMOTAXIS_TRANSDUC_2"/>
    <property type="match status" value="1"/>
</dbReference>
<evidence type="ECO:0000256" key="1">
    <source>
        <dbReference type="ARBA" id="ARBA00023224"/>
    </source>
</evidence>
<dbReference type="SMART" id="SM00283">
    <property type="entry name" value="MA"/>
    <property type="match status" value="1"/>
</dbReference>
<dbReference type="Gene3D" id="1.10.287.950">
    <property type="entry name" value="Methyl-accepting chemotaxis protein"/>
    <property type="match status" value="1"/>
</dbReference>
<sequence>MQQAFHEDTHVIIADTEEVIASIPGKQVRIPVPVGAKAANFRGTVTETALSEGIKLTEERSAEQFGFPYVSTATPIRDGDKIIGVIGIISDNAKGELLKENYRNLMTIMEKISRVVDETTEAQAEASDKLQSISSFSESIVDRVQSSEQLVSGIQYLSSQSHLLGLNASIEAARAGEAGKGFEVVAREIKKLAESSQESSGNIVAQLSHMKSDVENISGSIRGIVSFIQDIAAKMEELNRSYGQLVQMANEIGSLQSRE</sequence>
<gene>
    <name evidence="5" type="ORF">ACFQMJ_31865</name>
</gene>
<dbReference type="SUPFAM" id="SSF58104">
    <property type="entry name" value="Methyl-accepting chemotaxis protein (MCP) signaling domain"/>
    <property type="match status" value="1"/>
</dbReference>
<evidence type="ECO:0000256" key="3">
    <source>
        <dbReference type="PROSITE-ProRule" id="PRU00284"/>
    </source>
</evidence>
<reference evidence="6" key="1">
    <citation type="journal article" date="2019" name="Int. J. Syst. Evol. Microbiol.">
        <title>The Global Catalogue of Microorganisms (GCM) 10K type strain sequencing project: providing services to taxonomists for standard genome sequencing and annotation.</title>
        <authorList>
            <consortium name="The Broad Institute Genomics Platform"/>
            <consortium name="The Broad Institute Genome Sequencing Center for Infectious Disease"/>
            <person name="Wu L."/>
            <person name="Ma J."/>
        </authorList>
    </citation>
    <scope>NUCLEOTIDE SEQUENCE [LARGE SCALE GENOMIC DNA]</scope>
    <source>
        <strain evidence="6">KCTC 12907</strain>
    </source>
</reference>
<dbReference type="PRINTS" id="PR00260">
    <property type="entry name" value="CHEMTRNSDUCR"/>
</dbReference>
<dbReference type="EMBL" id="JBHTAI010000030">
    <property type="protein sequence ID" value="MFC7153159.1"/>
    <property type="molecule type" value="Genomic_DNA"/>
</dbReference>
<dbReference type="InterPro" id="IPR004089">
    <property type="entry name" value="MCPsignal_dom"/>
</dbReference>
<evidence type="ECO:0000313" key="5">
    <source>
        <dbReference type="EMBL" id="MFC7153159.1"/>
    </source>
</evidence>
<evidence type="ECO:0000259" key="4">
    <source>
        <dbReference type="PROSITE" id="PS50111"/>
    </source>
</evidence>
<dbReference type="Proteomes" id="UP001596378">
    <property type="component" value="Unassembled WGS sequence"/>
</dbReference>
<dbReference type="PANTHER" id="PTHR32089">
    <property type="entry name" value="METHYL-ACCEPTING CHEMOTAXIS PROTEIN MCPB"/>
    <property type="match status" value="1"/>
</dbReference>
<dbReference type="Pfam" id="PF00015">
    <property type="entry name" value="MCPsignal"/>
    <property type="match status" value="1"/>
</dbReference>
<name>A0ABW2FLQ2_9BACL</name>
<protein>
    <submittedName>
        <fullName evidence="5">Methyl-accepting chemotaxis protein</fullName>
    </submittedName>
</protein>